<reference evidence="1 2" key="1">
    <citation type="submission" date="2017-08" db="EMBL/GenBank/DDBJ databases">
        <title>Infants hospitalized years apart are colonized by the same room-sourced microbial strains.</title>
        <authorList>
            <person name="Brooks B."/>
            <person name="Olm M.R."/>
            <person name="Firek B.A."/>
            <person name="Baker R."/>
            <person name="Thomas B.C."/>
            <person name="Morowitz M.J."/>
            <person name="Banfield J.F."/>
        </authorList>
    </citation>
    <scope>NUCLEOTIDE SEQUENCE [LARGE SCALE GENOMIC DNA]</scope>
    <source>
        <strain evidence="1">S2_005_003_R2_42</strain>
    </source>
</reference>
<dbReference type="AlphaFoldDB" id="A0A2W5K5R1"/>
<dbReference type="Gene3D" id="2.80.10.50">
    <property type="match status" value="2"/>
</dbReference>
<evidence type="ECO:0008006" key="3">
    <source>
        <dbReference type="Google" id="ProtNLM"/>
    </source>
</evidence>
<evidence type="ECO:0000313" key="2">
    <source>
        <dbReference type="Proteomes" id="UP000249046"/>
    </source>
</evidence>
<dbReference type="Pfam" id="PF17164">
    <property type="entry name" value="DUF5122"/>
    <property type="match status" value="4"/>
</dbReference>
<evidence type="ECO:0000313" key="1">
    <source>
        <dbReference type="EMBL" id="PZQ12546.1"/>
    </source>
</evidence>
<name>A0A2W5K5R1_9GAMM</name>
<dbReference type="Proteomes" id="UP000249046">
    <property type="component" value="Unassembled WGS sequence"/>
</dbReference>
<sequence length="529" mass="54989">MAERLLGGAGRRQAARRGVSVATLPDSLRPAKADAAGARVCRGRPADDPWAVRTAYVRTSGRAPHPGDRPMHRRLATSALALILAAGTVHAQDGLLDPDFGLFGTGRNVIVHDQGGGNADQSAGVLVAPDGSIYLVGTAQTAAGSRHAITRLTAAGIRDESFGVGGTVYSSAADLTARRARFDGAGNLLVAGSRAVSGTNTDFHLCRYTPQGQPLPFSAIGSACVTIPFDTQNGESADVANDILVDPNGRIVLAGTARLSGGFSLGAIARLRTDGTADTGFGTQGKRVYQLGPTPVTRFNAIDHTPLGKYVAVGEFGSPDAENGTSALIAVLTTDGTPDPTFQAGAGYAGLAIDGGAPFNRDEAATGVRVQRDGSILVIGNTQIADSSVRYRLFAYKVLPAALLTLDTGFGSNGRVLIEDGHSLVVDDLLVQSDGRIALIGTRRATEAFALDMAVLRLRRDGTPDPTFGTNGRSYLDFVLPGEFDYGARIASQAGRLIVAGHSLRASPQNYDLTVARLGNDRIFADALE</sequence>
<accession>A0A2W5K5R1</accession>
<gene>
    <name evidence="1" type="ORF">DI564_12975</name>
</gene>
<dbReference type="NCBIfam" id="TIGR02608">
    <property type="entry name" value="delta_60_rpt"/>
    <property type="match status" value="5"/>
</dbReference>
<dbReference type="SUPFAM" id="SSF63829">
    <property type="entry name" value="Calcium-dependent phosphotriesterase"/>
    <property type="match status" value="1"/>
</dbReference>
<dbReference type="EMBL" id="QFPO01000012">
    <property type="protein sequence ID" value="PZQ12546.1"/>
    <property type="molecule type" value="Genomic_DNA"/>
</dbReference>
<proteinExistence type="predicted"/>
<dbReference type="InterPro" id="IPR013431">
    <property type="entry name" value="Delta_60_rpt"/>
</dbReference>
<protein>
    <recommendedName>
        <fullName evidence="3">Delta-60 repeat domain-containing protein</fullName>
    </recommendedName>
</protein>
<organism evidence="1 2">
    <name type="scientific">Rhodanobacter denitrificans</name>
    <dbReference type="NCBI Taxonomy" id="666685"/>
    <lineage>
        <taxon>Bacteria</taxon>
        <taxon>Pseudomonadati</taxon>
        <taxon>Pseudomonadota</taxon>
        <taxon>Gammaproteobacteria</taxon>
        <taxon>Lysobacterales</taxon>
        <taxon>Rhodanobacteraceae</taxon>
        <taxon>Rhodanobacter</taxon>
    </lineage>
</organism>
<comment type="caution">
    <text evidence="1">The sequence shown here is derived from an EMBL/GenBank/DDBJ whole genome shotgun (WGS) entry which is preliminary data.</text>
</comment>